<protein>
    <recommendedName>
        <fullName evidence="3">DUF11 domain-containing protein</fullName>
    </recommendedName>
</protein>
<proteinExistence type="predicted"/>
<name>A0A430UI44_THESC</name>
<dbReference type="NCBIfam" id="TIGR01451">
    <property type="entry name" value="B_ant_repeat"/>
    <property type="match status" value="1"/>
</dbReference>
<dbReference type="AlphaFoldDB" id="A0A430UI44"/>
<evidence type="ECO:0008006" key="3">
    <source>
        <dbReference type="Google" id="ProtNLM"/>
    </source>
</evidence>
<organism evidence="1 2">
    <name type="scientific">Thermus scotoductus</name>
    <dbReference type="NCBI Taxonomy" id="37636"/>
    <lineage>
        <taxon>Bacteria</taxon>
        <taxon>Thermotogati</taxon>
        <taxon>Deinococcota</taxon>
        <taxon>Deinococci</taxon>
        <taxon>Thermales</taxon>
        <taxon>Thermaceae</taxon>
        <taxon>Thermus</taxon>
    </lineage>
</organism>
<gene>
    <name evidence="1" type="ORF">CSW29_04165</name>
</gene>
<accession>A0A430UI44</accession>
<evidence type="ECO:0000313" key="2">
    <source>
        <dbReference type="Proteomes" id="UP000288347"/>
    </source>
</evidence>
<evidence type="ECO:0000313" key="1">
    <source>
        <dbReference type="EMBL" id="RTI01442.1"/>
    </source>
</evidence>
<dbReference type="InterPro" id="IPR047589">
    <property type="entry name" value="DUF11_rpt"/>
</dbReference>
<sequence length="333" mass="34516">MAVRVTLTATDGTNTRTATTDGNGNYLLWIPYAWGNVTLSHPLRPATGWNDGTAATLVGSWAEATGAGSPGAVLSLGPASSLPSTLVRNFGVVRPSAFAPPQSGGTGSPGTVTYSHFFRPGTLGGVTLSLANTPGFTYQARVDANCNGTWEAGEAFAPLPLSFTVGGSWPREGDGGLKACAVEVRVLVPAGKPAGQVDIALWEARLTWSGNTGVVEVLSLTDTTTVQGGQLILEKRGRNCGESGNSCTPFTTSVQGKPGEVLEYCILYRNLGTETLMQVEVTDPIPFFTDYIPGSLTHNGSPAGDATDGIVKILVGDLPPGGGGEVCYRVRIR</sequence>
<dbReference type="EMBL" id="PEMH01000103">
    <property type="protein sequence ID" value="RTI01442.1"/>
    <property type="molecule type" value="Genomic_DNA"/>
</dbReference>
<dbReference type="Proteomes" id="UP000288347">
    <property type="component" value="Unassembled WGS sequence"/>
</dbReference>
<reference evidence="1 2" key="1">
    <citation type="journal article" date="2019" name="Extremophiles">
        <title>Biogeography of thermophiles and predominance of Thermus scotoductus in domestic water heaters.</title>
        <authorList>
            <person name="Wilpiszeski R.L."/>
            <person name="Zhang Z."/>
            <person name="House C.H."/>
        </authorList>
    </citation>
    <scope>NUCLEOTIDE SEQUENCE [LARGE SCALE GENOMIC DNA]</scope>
    <source>
        <strain evidence="1 2">16_S16</strain>
    </source>
</reference>
<comment type="caution">
    <text evidence="1">The sequence shown here is derived from an EMBL/GenBank/DDBJ whole genome shotgun (WGS) entry which is preliminary data.</text>
</comment>